<feature type="domain" description="PTS EIIA type-2" evidence="1">
    <location>
        <begin position="5"/>
        <end position="148"/>
    </location>
</feature>
<dbReference type="PROSITE" id="PS51094">
    <property type="entry name" value="PTS_EIIA_TYPE_2"/>
    <property type="match status" value="1"/>
</dbReference>
<dbReference type="PROSITE" id="PS00372">
    <property type="entry name" value="PTS_EIIA_TYPE_2_HIS"/>
    <property type="match status" value="1"/>
</dbReference>
<dbReference type="CDD" id="cd00211">
    <property type="entry name" value="PTS_IIA_fru"/>
    <property type="match status" value="1"/>
</dbReference>
<dbReference type="InterPro" id="IPR002178">
    <property type="entry name" value="PTS_EIIA_type-2_dom"/>
</dbReference>
<keyword evidence="3" id="KW-1185">Reference proteome</keyword>
<dbReference type="InterPro" id="IPR006320">
    <property type="entry name" value="PTS_Nitro_regul"/>
</dbReference>
<gene>
    <name evidence="2" type="primary">ptsN</name>
    <name evidence="2" type="ORF">GE300_18385</name>
</gene>
<dbReference type="GO" id="GO:0008982">
    <property type="term" value="F:protein-N(PI)-phosphohistidine-sugar phosphotransferase activity"/>
    <property type="evidence" value="ECO:0007669"/>
    <property type="project" value="InterPro"/>
</dbReference>
<dbReference type="InterPro" id="IPR051541">
    <property type="entry name" value="PTS_SugarTrans_NitroReg"/>
</dbReference>
<sequence>MDITDILDPEAVISPLRVQSKKRLFQDIAQAAAARLSLDENTVLTTLLERESLGPTGVGRGVAIPHGRVEGISRVTGLFFKLDTPIPFDSVDRKPVDLVFVLLAPLDSGAEHLKALARVSRLLRDDQTCAKIRSTPDAQAIFAIMTADEASQAA</sequence>
<organism evidence="2 3">
    <name type="scientific">Halovulum marinum</name>
    <dbReference type="NCBI Taxonomy" id="2662447"/>
    <lineage>
        <taxon>Bacteria</taxon>
        <taxon>Pseudomonadati</taxon>
        <taxon>Pseudomonadota</taxon>
        <taxon>Alphaproteobacteria</taxon>
        <taxon>Rhodobacterales</taxon>
        <taxon>Paracoccaceae</taxon>
        <taxon>Halovulum</taxon>
    </lineage>
</organism>
<dbReference type="AlphaFoldDB" id="A0A6L5Z4R3"/>
<dbReference type="Pfam" id="PF00359">
    <property type="entry name" value="PTS_EIIA_2"/>
    <property type="match status" value="1"/>
</dbReference>
<dbReference type="PANTHER" id="PTHR47738">
    <property type="entry name" value="PTS SYSTEM FRUCTOSE-LIKE EIIA COMPONENT-RELATED"/>
    <property type="match status" value="1"/>
</dbReference>
<dbReference type="GO" id="GO:0030295">
    <property type="term" value="F:protein kinase activator activity"/>
    <property type="evidence" value="ECO:0007669"/>
    <property type="project" value="TreeGrafter"/>
</dbReference>
<evidence type="ECO:0000313" key="3">
    <source>
        <dbReference type="Proteomes" id="UP000474957"/>
    </source>
</evidence>
<protein>
    <submittedName>
        <fullName evidence="2">PTS IIA-like nitrogen regulatory protein PtsN</fullName>
    </submittedName>
</protein>
<evidence type="ECO:0000313" key="2">
    <source>
        <dbReference type="EMBL" id="MSU91551.1"/>
    </source>
</evidence>
<dbReference type="NCBIfam" id="TIGR01419">
    <property type="entry name" value="nitro_reg_IIA"/>
    <property type="match status" value="1"/>
</dbReference>
<dbReference type="Proteomes" id="UP000474957">
    <property type="component" value="Unassembled WGS sequence"/>
</dbReference>
<proteinExistence type="predicted"/>
<dbReference type="EMBL" id="WIND01000021">
    <property type="protein sequence ID" value="MSU91551.1"/>
    <property type="molecule type" value="Genomic_DNA"/>
</dbReference>
<reference evidence="2 3" key="1">
    <citation type="submission" date="2019-10" db="EMBL/GenBank/DDBJ databases">
        <title>Cognatihalovulum marinum gen. nov. sp. nov., a new member of the family Rhodobacteraceae isolated from deep seawater of the Northwest Indian Ocean.</title>
        <authorList>
            <person name="Ruan C."/>
            <person name="Wang J."/>
            <person name="Zheng X."/>
            <person name="Song L."/>
            <person name="Zhu Y."/>
            <person name="Huang Y."/>
            <person name="Lu Z."/>
            <person name="Du W."/>
            <person name="Huang L."/>
            <person name="Dai X."/>
        </authorList>
    </citation>
    <scope>NUCLEOTIDE SEQUENCE [LARGE SCALE GENOMIC DNA]</scope>
    <source>
        <strain evidence="2 3">2CG4</strain>
    </source>
</reference>
<dbReference type="RefSeq" id="WP_154448823.1">
    <property type="nucleotide sequence ID" value="NZ_WIND01000021.1"/>
</dbReference>
<dbReference type="InterPro" id="IPR016152">
    <property type="entry name" value="PTrfase/Anion_transptr"/>
</dbReference>
<dbReference type="PANTHER" id="PTHR47738:SF1">
    <property type="entry name" value="NITROGEN REGULATORY PROTEIN"/>
    <property type="match status" value="1"/>
</dbReference>
<accession>A0A6L5Z4R3</accession>
<comment type="caution">
    <text evidence="2">The sequence shown here is derived from an EMBL/GenBank/DDBJ whole genome shotgun (WGS) entry which is preliminary data.</text>
</comment>
<dbReference type="GO" id="GO:0009401">
    <property type="term" value="P:phosphoenolpyruvate-dependent sugar phosphotransferase system"/>
    <property type="evidence" value="ECO:0007669"/>
    <property type="project" value="InterPro"/>
</dbReference>
<name>A0A6L5Z4R3_9RHOB</name>
<dbReference type="SUPFAM" id="SSF55804">
    <property type="entry name" value="Phoshotransferase/anion transport protein"/>
    <property type="match status" value="1"/>
</dbReference>
<dbReference type="Gene3D" id="3.40.930.10">
    <property type="entry name" value="Mannitol-specific EII, Chain A"/>
    <property type="match status" value="1"/>
</dbReference>
<evidence type="ECO:0000259" key="1">
    <source>
        <dbReference type="PROSITE" id="PS51094"/>
    </source>
</evidence>